<sequence length="324" mass="37919">MNSLNVAVITNGHYYLSIKLAKRLLQQGFHVILGKYNDLINLIYSNSSLAGRFDLPKLSQLVKLERQHSELSYRFELMDLNMLSFDSIKVFAQRLLIKGLYINNLILMNFNQNINSLISVKSNTQTIQDTIMNAQYYGPYLLTSLLWDKLCHSTPSRVINIGWGKFNKIQYLVKRPDFDPDQKYNLNLNRIRELGQLYTLLNASHLNNHYDQNRQLPEFVTLCPNQVIMTSMYNSLKSKSTITNTISKPILNKITLEFILQLFICINTDLRKLPIHKNYESKMYRSQPTSCTWVYKNKQWNLVHFDQVKVQLIQCHTKNKLDLS</sequence>
<dbReference type="Gene3D" id="3.40.50.720">
    <property type="entry name" value="NAD(P)-binding Rossmann-like Domain"/>
    <property type="match status" value="1"/>
</dbReference>
<proteinExistence type="predicted"/>
<dbReference type="OrthoDB" id="191139at2759"/>
<dbReference type="Proteomes" id="UP000070444">
    <property type="component" value="Unassembled WGS sequence"/>
</dbReference>
<dbReference type="EMBL" id="KQ964423">
    <property type="protein sequence ID" value="KXN74485.1"/>
    <property type="molecule type" value="Genomic_DNA"/>
</dbReference>
<evidence type="ECO:0000313" key="1">
    <source>
        <dbReference type="EMBL" id="KXN74485.1"/>
    </source>
</evidence>
<dbReference type="AlphaFoldDB" id="A0A137PHP2"/>
<reference evidence="1 2" key="1">
    <citation type="journal article" date="2015" name="Genome Biol. Evol.">
        <title>Phylogenomic analyses indicate that early fungi evolved digesting cell walls of algal ancestors of land plants.</title>
        <authorList>
            <person name="Chang Y."/>
            <person name="Wang S."/>
            <person name="Sekimoto S."/>
            <person name="Aerts A.L."/>
            <person name="Choi C."/>
            <person name="Clum A."/>
            <person name="LaButti K.M."/>
            <person name="Lindquist E.A."/>
            <person name="Yee Ngan C."/>
            <person name="Ohm R.A."/>
            <person name="Salamov A.A."/>
            <person name="Grigoriev I.V."/>
            <person name="Spatafora J.W."/>
            <person name="Berbee M.L."/>
        </authorList>
    </citation>
    <scope>NUCLEOTIDE SEQUENCE [LARGE SCALE GENOMIC DNA]</scope>
    <source>
        <strain evidence="1 2">NRRL 28638</strain>
    </source>
</reference>
<keyword evidence="2" id="KW-1185">Reference proteome</keyword>
<evidence type="ECO:0000313" key="2">
    <source>
        <dbReference type="Proteomes" id="UP000070444"/>
    </source>
</evidence>
<accession>A0A137PHP2</accession>
<protein>
    <recommendedName>
        <fullName evidence="3">NAD(P)-binding protein</fullName>
    </recommendedName>
</protein>
<organism evidence="1 2">
    <name type="scientific">Conidiobolus coronatus (strain ATCC 28846 / CBS 209.66 / NRRL 28638)</name>
    <name type="common">Delacroixia coronata</name>
    <dbReference type="NCBI Taxonomy" id="796925"/>
    <lineage>
        <taxon>Eukaryota</taxon>
        <taxon>Fungi</taxon>
        <taxon>Fungi incertae sedis</taxon>
        <taxon>Zoopagomycota</taxon>
        <taxon>Entomophthoromycotina</taxon>
        <taxon>Entomophthoromycetes</taxon>
        <taxon>Entomophthorales</taxon>
        <taxon>Ancylistaceae</taxon>
        <taxon>Conidiobolus</taxon>
    </lineage>
</organism>
<gene>
    <name evidence="1" type="ORF">CONCODRAFT_67520</name>
</gene>
<evidence type="ECO:0008006" key="3">
    <source>
        <dbReference type="Google" id="ProtNLM"/>
    </source>
</evidence>
<name>A0A137PHP2_CONC2</name>